<organism evidence="2 3">
    <name type="scientific">Burkholderia paludis</name>
    <dbReference type="NCBI Taxonomy" id="1506587"/>
    <lineage>
        <taxon>Bacteria</taxon>
        <taxon>Pseudomonadati</taxon>
        <taxon>Pseudomonadota</taxon>
        <taxon>Betaproteobacteria</taxon>
        <taxon>Burkholderiales</taxon>
        <taxon>Burkholderiaceae</taxon>
        <taxon>Burkholderia</taxon>
        <taxon>Burkholderia cepacia complex</taxon>
    </lineage>
</organism>
<reference evidence="2 3" key="1">
    <citation type="submission" date="2019-09" db="EMBL/GenBank/DDBJ databases">
        <authorList>
            <person name="Depoorter E."/>
        </authorList>
    </citation>
    <scope>NUCLEOTIDE SEQUENCE [LARGE SCALE GENOMIC DNA]</scope>
    <source>
        <strain evidence="2">LMG 30113</strain>
    </source>
</reference>
<evidence type="ECO:0000259" key="1">
    <source>
        <dbReference type="Pfam" id="PF13226"/>
    </source>
</evidence>
<dbReference type="Proteomes" id="UP000494330">
    <property type="component" value="Unassembled WGS sequence"/>
</dbReference>
<dbReference type="Gene3D" id="1.25.40.10">
    <property type="entry name" value="Tetratricopeptide repeat domain"/>
    <property type="match status" value="1"/>
</dbReference>
<proteinExistence type="predicted"/>
<dbReference type="InterPro" id="IPR011990">
    <property type="entry name" value="TPR-like_helical_dom_sf"/>
</dbReference>
<protein>
    <recommendedName>
        <fullName evidence="1">DUF4034 domain-containing protein</fullName>
    </recommendedName>
</protein>
<evidence type="ECO:0000313" key="2">
    <source>
        <dbReference type="EMBL" id="VWC31061.1"/>
    </source>
</evidence>
<evidence type="ECO:0000313" key="3">
    <source>
        <dbReference type="Proteomes" id="UP000494330"/>
    </source>
</evidence>
<gene>
    <name evidence="2" type="ORF">BPA30113_06290</name>
</gene>
<dbReference type="SUPFAM" id="SSF81901">
    <property type="entry name" value="HCP-like"/>
    <property type="match status" value="1"/>
</dbReference>
<dbReference type="InterPro" id="IPR025115">
    <property type="entry name" value="DUF4034"/>
</dbReference>
<sequence>MTTDTDMPSAPADLIPPVKPRWLICDVDTLLRAGEHAALDAQLDAALAASLTDRAAEARYVDALPADALPCIEAGAEGLARLRAWQAARPQSAHAWLCEAHYWHHWASEYHDADWADTVTAAGWICAYACATMTIVAALRALTLAPTMWSAPNIVFASMASAVYEPEWLAQLVRQRRWPVTELHLSVETDLGIAADDTATRAELQRILARSGLTPDVPVACPTAFPEALPGPAQGRKLRKGKWYWMDATLHLHPHQYVPMRTFVWYMLPRWGGSQDQIRAFVESPACAHLDAVEKDRLLHEIWHDEYHGETPGPDDDSEHARRAMAATLARADAALHPYHRWETQYWLAHAHYMRDEAAQGYARLQEAERHQPIDDNTAMEIAIRLTLDADPHGNWLTGAIERASDARACTAAMILRGYGHRAGALGFARDDARGAAWLAAARANEPASPAWNQLAYALCSEGRRSEDAFAICELGYEAGGDSCEYLLGLFHEEGVHVGIDLHKAAHYYRQAMESGGNMGAYKLGYAYHHIAQASRDDAERKRMKIEAVEAARKAHDMGHTDGLACLLMFIGDLDDIPSRHRYLDELRGHAESGHPAAMAALSGMLCDGRDKTLYNYRESVRWIMGAQAVAPDDEYVRNMTRAYHEDGVLGRLLYNMHRKRIKAHEIPGGDNAMV</sequence>
<dbReference type="AlphaFoldDB" id="A0A6P2R414"/>
<keyword evidence="3" id="KW-1185">Reference proteome</keyword>
<feature type="domain" description="DUF4034" evidence="1">
    <location>
        <begin position="24"/>
        <end position="305"/>
    </location>
</feature>
<dbReference type="EMBL" id="CABVQD010000033">
    <property type="protein sequence ID" value="VWC31061.1"/>
    <property type="molecule type" value="Genomic_DNA"/>
</dbReference>
<accession>A0A6P2R414</accession>
<name>A0A6P2R414_9BURK</name>
<dbReference type="Pfam" id="PF13226">
    <property type="entry name" value="DUF4034"/>
    <property type="match status" value="1"/>
</dbReference>
<dbReference type="RefSeq" id="WP_034197527.1">
    <property type="nucleotide sequence ID" value="NZ_CABVQD010000033.1"/>
</dbReference>